<sequence>MKKLFFAAAIAVFGFTTVNAQDDTTEFGFGEGNVFVEGSLGFSSTNDKNFDTKSNTFNFTPKVGYFLNDDLAVGVQLDFGTAKTSASGTDTSKNSNVGIGAFGRYYFLDLGKRFKTYTELGVGYNTLDDKISDVKVNSIGAGLDLGLNYFVKENIALTFGLDNVLAYSSSKVDVSGAKATNSFEFGVGEVNNPFGGTAKFGVLFVF</sequence>
<reference evidence="7 8" key="1">
    <citation type="journal article" date="2014" name="Genome Announc.">
        <title>Draft Genome Sequences of Marine Flavobacterium Algibacter lectus Strains SS8 and NR4.</title>
        <authorList>
            <person name="Takatani N."/>
            <person name="Nakanishi M."/>
            <person name="Meirelles P."/>
            <person name="Mino S."/>
            <person name="Suda W."/>
            <person name="Oshima K."/>
            <person name="Hattori M."/>
            <person name="Ohkuma M."/>
            <person name="Hosokawa M."/>
            <person name="Miyashita K."/>
            <person name="Thompson F.L."/>
            <person name="Niwa A."/>
            <person name="Sawabe T."/>
            <person name="Sawabe T."/>
        </authorList>
    </citation>
    <scope>NUCLEOTIDE SEQUENCE [LARGE SCALE GENOMIC DNA]</scope>
    <source>
        <strain evidence="5">JCM 19274</strain>
        <strain evidence="4 8">JCM 19300</strain>
        <strain evidence="7">JCM19274</strain>
    </source>
</reference>
<evidence type="ECO:0000313" key="4">
    <source>
        <dbReference type="EMBL" id="GAL61944.1"/>
    </source>
</evidence>
<dbReference type="AlphaFoldDB" id="A0A090VF06"/>
<feature type="domain" description="Outer membrane protein beta-barrel" evidence="3">
    <location>
        <begin position="9"/>
        <end position="188"/>
    </location>
</feature>
<dbReference type="Proteomes" id="UP000294824">
    <property type="component" value="Unassembled WGS sequence"/>
</dbReference>
<feature type="signal peptide" evidence="2">
    <location>
        <begin position="1"/>
        <end position="20"/>
    </location>
</feature>
<accession>A0A090VF06</accession>
<name>A0A090VF06_9FLAO</name>
<dbReference type="Gene3D" id="2.40.160.20">
    <property type="match status" value="1"/>
</dbReference>
<evidence type="ECO:0000313" key="9">
    <source>
        <dbReference type="Proteomes" id="UP000294824"/>
    </source>
</evidence>
<dbReference type="Proteomes" id="UP000029643">
    <property type="component" value="Unassembled WGS sequence"/>
</dbReference>
<dbReference type="RefSeq" id="WP_042494748.1">
    <property type="nucleotide sequence ID" value="NZ_BBNQ01000004.1"/>
</dbReference>
<accession>A0A4R8MEM3</accession>
<evidence type="ECO:0000313" key="6">
    <source>
        <dbReference type="EMBL" id="TDY63448.1"/>
    </source>
</evidence>
<dbReference type="STRING" id="221126.SAMN04489722_102495"/>
<evidence type="ECO:0000256" key="2">
    <source>
        <dbReference type="SAM" id="SignalP"/>
    </source>
</evidence>
<dbReference type="EMBL" id="BBNU01000001">
    <property type="protein sequence ID" value="GAL77230.1"/>
    <property type="molecule type" value="Genomic_DNA"/>
</dbReference>
<dbReference type="InterPro" id="IPR027385">
    <property type="entry name" value="Beta-barrel_OMP"/>
</dbReference>
<keyword evidence="9" id="KW-1185">Reference proteome</keyword>
<evidence type="ECO:0000313" key="8">
    <source>
        <dbReference type="Proteomes" id="UP000029644"/>
    </source>
</evidence>
<dbReference type="EMBL" id="BBNQ01000004">
    <property type="protein sequence ID" value="GAL61944.1"/>
    <property type="molecule type" value="Genomic_DNA"/>
</dbReference>
<gene>
    <name evidence="6" type="ORF">DFQ06_0330</name>
    <name evidence="5" type="ORF">JCM19274_4943</name>
    <name evidence="4" type="ORF">JCM19300_690</name>
</gene>
<evidence type="ECO:0000256" key="1">
    <source>
        <dbReference type="ARBA" id="ARBA00022729"/>
    </source>
</evidence>
<comment type="caution">
    <text evidence="4">The sequence shown here is derived from an EMBL/GenBank/DDBJ whole genome shotgun (WGS) entry which is preliminary data.</text>
</comment>
<proteinExistence type="predicted"/>
<feature type="chain" id="PRO_5010408328" evidence="2">
    <location>
        <begin position="21"/>
        <end position="206"/>
    </location>
</feature>
<dbReference type="Proteomes" id="UP000029644">
    <property type="component" value="Unassembled WGS sequence"/>
</dbReference>
<protein>
    <submittedName>
        <fullName evidence="6">Outer membrane protein</fullName>
    </submittedName>
</protein>
<dbReference type="EMBL" id="SORL01000007">
    <property type="protein sequence ID" value="TDY63448.1"/>
    <property type="molecule type" value="Genomic_DNA"/>
</dbReference>
<dbReference type="InterPro" id="IPR011250">
    <property type="entry name" value="OMP/PagP_B-barrel"/>
</dbReference>
<dbReference type="Pfam" id="PF13505">
    <property type="entry name" value="OMP_b-brl"/>
    <property type="match status" value="1"/>
</dbReference>
<reference evidence="6 9" key="2">
    <citation type="submission" date="2019-03" db="EMBL/GenBank/DDBJ databases">
        <title>Genomic Encyclopedia of Type Strains, Phase III (KMG-III): the genomes of soil and plant-associated and newly described type strains.</title>
        <authorList>
            <person name="Whitman W."/>
        </authorList>
    </citation>
    <scope>NUCLEOTIDE SEQUENCE [LARGE SCALE GENOMIC DNA]</scope>
    <source>
        <strain evidence="6 9">CECT 8301</strain>
    </source>
</reference>
<evidence type="ECO:0000259" key="3">
    <source>
        <dbReference type="Pfam" id="PF13505"/>
    </source>
</evidence>
<evidence type="ECO:0000313" key="7">
    <source>
        <dbReference type="Proteomes" id="UP000029643"/>
    </source>
</evidence>
<dbReference type="OrthoDB" id="945117at2"/>
<keyword evidence="1 2" id="KW-0732">Signal</keyword>
<dbReference type="SUPFAM" id="SSF56925">
    <property type="entry name" value="OMPA-like"/>
    <property type="match status" value="1"/>
</dbReference>
<evidence type="ECO:0000313" key="5">
    <source>
        <dbReference type="EMBL" id="GAL77230.1"/>
    </source>
</evidence>
<organism evidence="4 8">
    <name type="scientific">Algibacter lectus</name>
    <dbReference type="NCBI Taxonomy" id="221126"/>
    <lineage>
        <taxon>Bacteria</taxon>
        <taxon>Pseudomonadati</taxon>
        <taxon>Bacteroidota</taxon>
        <taxon>Flavobacteriia</taxon>
        <taxon>Flavobacteriales</taxon>
        <taxon>Flavobacteriaceae</taxon>
        <taxon>Algibacter</taxon>
    </lineage>
</organism>